<evidence type="ECO:0000313" key="4">
    <source>
        <dbReference type="EMBL" id="MBA8806999.1"/>
    </source>
</evidence>
<keyword evidence="5" id="KW-1185">Reference proteome</keyword>
<proteinExistence type="predicted"/>
<dbReference type="InterPro" id="IPR001647">
    <property type="entry name" value="HTH_TetR"/>
</dbReference>
<dbReference type="Pfam" id="PF00440">
    <property type="entry name" value="TetR_N"/>
    <property type="match status" value="1"/>
</dbReference>
<feature type="DNA-binding region" description="H-T-H motif" evidence="2">
    <location>
        <begin position="38"/>
        <end position="57"/>
    </location>
</feature>
<dbReference type="GO" id="GO:0003677">
    <property type="term" value="F:DNA binding"/>
    <property type="evidence" value="ECO:0007669"/>
    <property type="project" value="UniProtKB-UniRule"/>
</dbReference>
<dbReference type="EMBL" id="JACGWV010000001">
    <property type="protein sequence ID" value="MBA8806999.1"/>
    <property type="molecule type" value="Genomic_DNA"/>
</dbReference>
<comment type="caution">
    <text evidence="4">The sequence shown here is derived from an EMBL/GenBank/DDBJ whole genome shotgun (WGS) entry which is preliminary data.</text>
</comment>
<name>A0A7W3PD04_9MICO</name>
<dbReference type="AlphaFoldDB" id="A0A7W3PD04"/>
<feature type="domain" description="HTH tetR-type" evidence="3">
    <location>
        <begin position="16"/>
        <end position="75"/>
    </location>
</feature>
<dbReference type="InterPro" id="IPR009057">
    <property type="entry name" value="Homeodomain-like_sf"/>
</dbReference>
<keyword evidence="1 2" id="KW-0238">DNA-binding</keyword>
<dbReference type="Proteomes" id="UP000540568">
    <property type="component" value="Unassembled WGS sequence"/>
</dbReference>
<protein>
    <submittedName>
        <fullName evidence="4">AcrR family transcriptional regulator</fullName>
    </submittedName>
</protein>
<sequence>MASAHPSTAGEDPRFTRSRQAITEALGRLLQQMGPYPSVAAVASAAGVHRATFYNHFQSVEEAAVSLIAEDFRALRTADPGETTPAVDPAAAALTTLEAMLETLRQRRNVFLVASAWRSPSGLMGISDLLVEQVRDLRRASGGATAGAGDDVEDVYAACGINGVLSAAVGGSLGDRPEEIAARLYAVLPAWMRRPSP</sequence>
<dbReference type="Gene3D" id="1.10.357.10">
    <property type="entry name" value="Tetracycline Repressor, domain 2"/>
    <property type="match status" value="1"/>
</dbReference>
<dbReference type="SUPFAM" id="SSF46689">
    <property type="entry name" value="Homeodomain-like"/>
    <property type="match status" value="1"/>
</dbReference>
<evidence type="ECO:0000313" key="5">
    <source>
        <dbReference type="Proteomes" id="UP000540568"/>
    </source>
</evidence>
<reference evidence="4 5" key="1">
    <citation type="submission" date="2020-07" db="EMBL/GenBank/DDBJ databases">
        <title>Sequencing the genomes of 1000 actinobacteria strains.</title>
        <authorList>
            <person name="Klenk H.-P."/>
        </authorList>
    </citation>
    <scope>NUCLEOTIDE SEQUENCE [LARGE SCALE GENOMIC DNA]</scope>
    <source>
        <strain evidence="4 5">DSM 44121</strain>
    </source>
</reference>
<evidence type="ECO:0000256" key="2">
    <source>
        <dbReference type="PROSITE-ProRule" id="PRU00335"/>
    </source>
</evidence>
<dbReference type="PROSITE" id="PS50977">
    <property type="entry name" value="HTH_TETR_2"/>
    <property type="match status" value="1"/>
</dbReference>
<organism evidence="4 5">
    <name type="scientific">Promicromonospora sukumoe</name>
    <dbReference type="NCBI Taxonomy" id="88382"/>
    <lineage>
        <taxon>Bacteria</taxon>
        <taxon>Bacillati</taxon>
        <taxon>Actinomycetota</taxon>
        <taxon>Actinomycetes</taxon>
        <taxon>Micrococcales</taxon>
        <taxon>Promicromonosporaceae</taxon>
        <taxon>Promicromonospora</taxon>
    </lineage>
</organism>
<accession>A0A7W3PD04</accession>
<evidence type="ECO:0000259" key="3">
    <source>
        <dbReference type="PROSITE" id="PS50977"/>
    </source>
</evidence>
<dbReference type="RefSeq" id="WP_182614642.1">
    <property type="nucleotide sequence ID" value="NZ_BAAATF010000002.1"/>
</dbReference>
<gene>
    <name evidence="4" type="ORF">FHX71_000941</name>
</gene>
<evidence type="ECO:0000256" key="1">
    <source>
        <dbReference type="ARBA" id="ARBA00023125"/>
    </source>
</evidence>